<comment type="caution">
    <text evidence="7">The sequence shown here is derived from an EMBL/GenBank/DDBJ whole genome shotgun (WGS) entry which is preliminary data.</text>
</comment>
<dbReference type="Proteomes" id="UP000663829">
    <property type="component" value="Unassembled WGS sequence"/>
</dbReference>
<dbReference type="EMBL" id="CAJOBC010035553">
    <property type="protein sequence ID" value="CAF4113866.1"/>
    <property type="molecule type" value="Genomic_DNA"/>
</dbReference>
<dbReference type="AlphaFoldDB" id="A0A815DET0"/>
<keyword evidence="9" id="KW-1185">Reference proteome</keyword>
<evidence type="ECO:0000313" key="7">
    <source>
        <dbReference type="EMBL" id="CAF1297126.1"/>
    </source>
</evidence>
<dbReference type="InterPro" id="IPR004978">
    <property type="entry name" value="Stanniocalcin"/>
</dbReference>
<evidence type="ECO:0000256" key="1">
    <source>
        <dbReference type="ARBA" id="ARBA00008693"/>
    </source>
</evidence>
<feature type="transmembrane region" description="Helical" evidence="6">
    <location>
        <begin position="6"/>
        <end position="28"/>
    </location>
</feature>
<comment type="subunit">
    <text evidence="2">Homodimer; disulfide-linked.</text>
</comment>
<dbReference type="GO" id="GO:0006874">
    <property type="term" value="P:intracellular calcium ion homeostasis"/>
    <property type="evidence" value="ECO:0007669"/>
    <property type="project" value="TreeGrafter"/>
</dbReference>
<comment type="similarity">
    <text evidence="1">Belongs to the stanniocalcin family.</text>
</comment>
<dbReference type="GO" id="GO:0005179">
    <property type="term" value="F:hormone activity"/>
    <property type="evidence" value="ECO:0007669"/>
    <property type="project" value="UniProtKB-KW"/>
</dbReference>
<keyword evidence="4" id="KW-1015">Disulfide bond</keyword>
<evidence type="ECO:0000313" key="9">
    <source>
        <dbReference type="Proteomes" id="UP000663829"/>
    </source>
</evidence>
<dbReference type="OrthoDB" id="9970481at2759"/>
<gene>
    <name evidence="7" type="ORF">GPM918_LOCUS28332</name>
    <name evidence="8" type="ORF">SRO942_LOCUS28828</name>
</gene>
<evidence type="ECO:0000256" key="3">
    <source>
        <dbReference type="ARBA" id="ARBA00022702"/>
    </source>
</evidence>
<keyword evidence="6" id="KW-0812">Transmembrane</keyword>
<dbReference type="PANTHER" id="PTHR11245">
    <property type="entry name" value="STANNIOCALCIN"/>
    <property type="match status" value="1"/>
</dbReference>
<accession>A0A815DET0</accession>
<proteinExistence type="inferred from homology"/>
<evidence type="ECO:0000256" key="6">
    <source>
        <dbReference type="SAM" id="Phobius"/>
    </source>
</evidence>
<organism evidence="7 9">
    <name type="scientific">Didymodactylos carnosus</name>
    <dbReference type="NCBI Taxonomy" id="1234261"/>
    <lineage>
        <taxon>Eukaryota</taxon>
        <taxon>Metazoa</taxon>
        <taxon>Spiralia</taxon>
        <taxon>Gnathifera</taxon>
        <taxon>Rotifera</taxon>
        <taxon>Eurotatoria</taxon>
        <taxon>Bdelloidea</taxon>
        <taxon>Philodinida</taxon>
        <taxon>Philodinidae</taxon>
        <taxon>Didymodactylos</taxon>
    </lineage>
</organism>
<keyword evidence="6" id="KW-1133">Transmembrane helix</keyword>
<dbReference type="GO" id="GO:0005615">
    <property type="term" value="C:extracellular space"/>
    <property type="evidence" value="ECO:0007669"/>
    <property type="project" value="TreeGrafter"/>
</dbReference>
<protein>
    <submittedName>
        <fullName evidence="7">Uncharacterized protein</fullName>
    </submittedName>
</protein>
<keyword evidence="3" id="KW-0372">Hormone</keyword>
<evidence type="ECO:0000313" key="8">
    <source>
        <dbReference type="EMBL" id="CAF4113866.1"/>
    </source>
</evidence>
<dbReference type="EMBL" id="CAJNOQ010012310">
    <property type="protein sequence ID" value="CAF1297126.1"/>
    <property type="molecule type" value="Genomic_DNA"/>
</dbReference>
<dbReference type="Proteomes" id="UP000681722">
    <property type="component" value="Unassembled WGS sequence"/>
</dbReference>
<reference evidence="7" key="1">
    <citation type="submission" date="2021-02" db="EMBL/GenBank/DDBJ databases">
        <authorList>
            <person name="Nowell W R."/>
        </authorList>
    </citation>
    <scope>NUCLEOTIDE SEQUENCE</scope>
</reference>
<dbReference type="Pfam" id="PF03298">
    <property type="entry name" value="Stanniocalcin"/>
    <property type="match status" value="1"/>
</dbReference>
<feature type="region of interest" description="Disordered" evidence="5">
    <location>
        <begin position="32"/>
        <end position="52"/>
    </location>
</feature>
<sequence length="501" mass="54632">MVTAKGILIGVVITIAIAVVIVVPTVVVTTRSKQSSKKTTTPPPSSDCIPNNSTDTYSLVTVTLPSSIDEDLFNKANQLFTLKLSCPILDVENYVIFKITEGTTLTDGAGLNVVKSNSSNDSITIVDGFPPGAVLFSLIGQDIYGLPIFILEQYQCHGDGNQQQQRQSQSLTVNTNQLVDLQTRSALFVSESKSTQVYVEHRFITSEVPGGYFGSQFNDYFSITLISEKGTYRTISQSMNALGLGAFDYATGATSWTNLTMPVGLEPEVIQIAIGVSNVADGQFQSSVTVDKYGSDLCVESKNECDQCKSDPMSSPTCLNPPTKSCQFYVSCMETKTNCGSDGYALRYGSKYCTKFMNNIKSFSSEGQTWVYMTMNCLQKALVTPLKNCENNCKKLEDLAFASHPSCYVSSGVCNLPPSDWFSILVVIAKDLSAKKSLVQALKTSTSCIPDIISRIEQLLLTTLDTVTRSAMLIVRMVSVIVRLIWCISICFTTLLLHSSF</sequence>
<name>A0A815DET0_9BILA</name>
<evidence type="ECO:0000256" key="5">
    <source>
        <dbReference type="SAM" id="MobiDB-lite"/>
    </source>
</evidence>
<evidence type="ECO:0000256" key="4">
    <source>
        <dbReference type="ARBA" id="ARBA00023157"/>
    </source>
</evidence>
<keyword evidence="6" id="KW-0472">Membrane</keyword>
<dbReference type="PANTHER" id="PTHR11245:SF6">
    <property type="entry name" value="DUF19 DOMAIN-CONTAINING PROTEIN"/>
    <property type="match status" value="1"/>
</dbReference>
<evidence type="ECO:0000256" key="2">
    <source>
        <dbReference type="ARBA" id="ARBA00011748"/>
    </source>
</evidence>